<dbReference type="Gene3D" id="1.10.260.40">
    <property type="entry name" value="lambda repressor-like DNA-binding domains"/>
    <property type="match status" value="1"/>
</dbReference>
<evidence type="ECO:0000259" key="1">
    <source>
        <dbReference type="PROSITE" id="PS50943"/>
    </source>
</evidence>
<keyword evidence="3" id="KW-1185">Reference proteome</keyword>
<sequence length="442" mass="46849">MRRPHADMRRPGTGTRSVPWNLVTWECAVMWQATAVREASRTGDYGKVIELVRQDRRMTQAQLGGAIGLSQSAVSRLEKRGARTYSTNILAAASAHLGIPPVLVGLADGRPQEHANGDDDVDRRKFLGGVAATAATPVLTALPDTAGPGGGQAAALRLPTSAYRRLDGSTPSRDLSEAVKPHLRLIQSITGTARGDADRNRLAAVGSEAASLAGWLAWDMGDNGSARAWYGSAVKAARTSGDLLLTAYQAGSLAQFEAHAGNGAEALNLTRRARRVLGDRRPPVADAWLLSVEALAHAADGDRRSADRALTASRAAAEALPEDPPPWPWVFTFGPEKVTACRVTCGARLGLADWVLSDDVGALTAGHAKQRALLVLDIAAGHLAGGRVESAFALARRALDTGVTYKSGRIVERARAVRRTLTTGAPPKVVRDFDERLHGVYL</sequence>
<dbReference type="PROSITE" id="PS50943">
    <property type="entry name" value="HTH_CROC1"/>
    <property type="match status" value="1"/>
</dbReference>
<dbReference type="EMBL" id="GG657758">
    <property type="protein sequence ID" value="EFL39037.1"/>
    <property type="molecule type" value="Genomic_DNA"/>
</dbReference>
<dbReference type="GO" id="GO:0003677">
    <property type="term" value="F:DNA binding"/>
    <property type="evidence" value="ECO:0007669"/>
    <property type="project" value="InterPro"/>
</dbReference>
<dbReference type="HOGENOM" id="CLU_029927_6_1_11"/>
<dbReference type="SMART" id="SM00530">
    <property type="entry name" value="HTH_XRE"/>
    <property type="match status" value="1"/>
</dbReference>
<feature type="domain" description="HTH cro/C1-type" evidence="1">
    <location>
        <begin position="49"/>
        <end position="104"/>
    </location>
</feature>
<protein>
    <submittedName>
        <fullName evidence="2">Helix-turn-helix domain-containing protein</fullName>
    </submittedName>
</protein>
<accession>D9Y191</accession>
<gene>
    <name evidence="2" type="ORF">SSRG_01841</name>
</gene>
<dbReference type="AlphaFoldDB" id="D9Y191"/>
<organism evidence="2 3">
    <name type="scientific">Streptomyces griseoflavus Tu4000</name>
    <dbReference type="NCBI Taxonomy" id="467200"/>
    <lineage>
        <taxon>Bacteria</taxon>
        <taxon>Bacillati</taxon>
        <taxon>Actinomycetota</taxon>
        <taxon>Actinomycetes</taxon>
        <taxon>Kitasatosporales</taxon>
        <taxon>Streptomycetaceae</taxon>
        <taxon>Streptomyces</taxon>
    </lineage>
</organism>
<dbReference type="InterPro" id="IPR001387">
    <property type="entry name" value="Cro/C1-type_HTH"/>
</dbReference>
<evidence type="ECO:0000313" key="2">
    <source>
        <dbReference type="EMBL" id="EFL39037.1"/>
    </source>
</evidence>
<dbReference type="Pfam" id="PF01381">
    <property type="entry name" value="HTH_3"/>
    <property type="match status" value="1"/>
</dbReference>
<proteinExistence type="predicted"/>
<dbReference type="STRING" id="467200.SSRG_01841"/>
<dbReference type="CDD" id="cd00093">
    <property type="entry name" value="HTH_XRE"/>
    <property type="match status" value="1"/>
</dbReference>
<evidence type="ECO:0000313" key="3">
    <source>
        <dbReference type="Proteomes" id="UP000002968"/>
    </source>
</evidence>
<dbReference type="SUPFAM" id="SSF47413">
    <property type="entry name" value="lambda repressor-like DNA-binding domains"/>
    <property type="match status" value="1"/>
</dbReference>
<name>D9Y191_9ACTN</name>
<dbReference type="eggNOG" id="COG0457">
    <property type="taxonomic scope" value="Bacteria"/>
</dbReference>
<reference evidence="2" key="1">
    <citation type="submission" date="2009-02" db="EMBL/GenBank/DDBJ databases">
        <title>Annotation of Streptomyces griseoflavus strain Tu4000.</title>
        <authorList>
            <consortium name="The Broad Institute Genome Sequencing Platform"/>
            <consortium name="Broad Institute Microbial Sequencing Center"/>
            <person name="Fischbach M."/>
            <person name="Godfrey P."/>
            <person name="Ward D."/>
            <person name="Young S."/>
            <person name="Zeng Q."/>
            <person name="Koehrsen M."/>
            <person name="Alvarado L."/>
            <person name="Berlin A.M."/>
            <person name="Bochicchio J."/>
            <person name="Borenstein D."/>
            <person name="Chapman S.B."/>
            <person name="Chen Z."/>
            <person name="Engels R."/>
            <person name="Freedman E."/>
            <person name="Gellesch M."/>
            <person name="Goldberg J."/>
            <person name="Griggs A."/>
            <person name="Gujja S."/>
            <person name="Heilman E.R."/>
            <person name="Heiman D.I."/>
            <person name="Hepburn T.A."/>
            <person name="Howarth C."/>
            <person name="Jen D."/>
            <person name="Larson L."/>
            <person name="Lewis B."/>
            <person name="Mehta T."/>
            <person name="Park D."/>
            <person name="Pearson M."/>
            <person name="Richards J."/>
            <person name="Roberts A."/>
            <person name="Saif S."/>
            <person name="Shea T.D."/>
            <person name="Shenoy N."/>
            <person name="Sisk P."/>
            <person name="Stolte C."/>
            <person name="Sykes S.N."/>
            <person name="Thomson T."/>
            <person name="Walk T."/>
            <person name="White J."/>
            <person name="Yandava C."/>
            <person name="Straight P."/>
            <person name="Clardy J."/>
            <person name="Hung D."/>
            <person name="Kolter R."/>
            <person name="Mekalanos J."/>
            <person name="Walker S."/>
            <person name="Walsh C.T."/>
            <person name="Wieland-Brown L.C."/>
            <person name="Haas B."/>
            <person name="Nusbaum C."/>
            <person name="Birren B."/>
        </authorList>
    </citation>
    <scope>NUCLEOTIDE SEQUENCE [LARGE SCALE GENOMIC DNA]</scope>
    <source>
        <strain evidence="2">Tu4000</strain>
    </source>
</reference>
<dbReference type="Proteomes" id="UP000002968">
    <property type="component" value="Unassembled WGS sequence"/>
</dbReference>
<dbReference type="InterPro" id="IPR010982">
    <property type="entry name" value="Lambda_DNA-bd_dom_sf"/>
</dbReference>